<gene>
    <name evidence="1" type="ORF">KJP28_00655</name>
</gene>
<dbReference type="Proteomes" id="UP000756530">
    <property type="component" value="Unassembled WGS sequence"/>
</dbReference>
<organism evidence="1 2">
    <name type="scientific">Maritimibacter dapengensis</name>
    <dbReference type="NCBI Taxonomy" id="2836868"/>
    <lineage>
        <taxon>Bacteria</taxon>
        <taxon>Pseudomonadati</taxon>
        <taxon>Pseudomonadota</taxon>
        <taxon>Alphaproteobacteria</taxon>
        <taxon>Rhodobacterales</taxon>
        <taxon>Roseobacteraceae</taxon>
        <taxon>Maritimibacter</taxon>
    </lineage>
</organism>
<keyword evidence="2" id="KW-1185">Reference proteome</keyword>
<dbReference type="Pfam" id="PF10604">
    <property type="entry name" value="Polyketide_cyc2"/>
    <property type="match status" value="1"/>
</dbReference>
<comment type="caution">
    <text evidence="1">The sequence shown here is derived from an EMBL/GenBank/DDBJ whole genome shotgun (WGS) entry which is preliminary data.</text>
</comment>
<evidence type="ECO:0000313" key="1">
    <source>
        <dbReference type="EMBL" id="MBV7377416.1"/>
    </source>
</evidence>
<protein>
    <submittedName>
        <fullName evidence="1">SRPBCC domain-containing protein</fullName>
    </submittedName>
</protein>
<dbReference type="RefSeq" id="WP_218390305.1">
    <property type="nucleotide sequence ID" value="NZ_JAHUZE010000001.1"/>
</dbReference>
<sequence>MKQVKVTRDIAAPPETVWAILTDPAQLVALETGITSLEGEIGEGSTFRLMAEASGTRAFKIRVSGFEPPRRMEWSSGAKPMFHGVRVFALTPVPGGTRLEMTETFTGLMLPLIWRSMPDLTPTFERFAAAVAGQAERKAA</sequence>
<accession>A0ABS6SYI9</accession>
<proteinExistence type="predicted"/>
<dbReference type="EMBL" id="JAHUZE010000001">
    <property type="protein sequence ID" value="MBV7377416.1"/>
    <property type="molecule type" value="Genomic_DNA"/>
</dbReference>
<dbReference type="InterPro" id="IPR019587">
    <property type="entry name" value="Polyketide_cyclase/dehydratase"/>
</dbReference>
<name>A0ABS6SYI9_9RHOB</name>
<dbReference type="CDD" id="cd07822">
    <property type="entry name" value="SRPBCC_4"/>
    <property type="match status" value="1"/>
</dbReference>
<evidence type="ECO:0000313" key="2">
    <source>
        <dbReference type="Proteomes" id="UP000756530"/>
    </source>
</evidence>
<reference evidence="1 2" key="1">
    <citation type="submission" date="2021-05" db="EMBL/GenBank/DDBJ databases">
        <title>Culturable bacteria isolated from Daya Bay.</title>
        <authorList>
            <person name="Zheng W."/>
            <person name="Yu S."/>
            <person name="Huang Y."/>
        </authorList>
    </citation>
    <scope>NUCLEOTIDE SEQUENCE [LARGE SCALE GENOMIC DNA]</scope>
    <source>
        <strain evidence="1 2">DP4N28-5</strain>
    </source>
</reference>